<dbReference type="STRING" id="1353009.A0A1Y2IIG7"/>
<keyword evidence="2" id="KW-1185">Reference proteome</keyword>
<dbReference type="AlphaFoldDB" id="A0A1Y2IIG7"/>
<dbReference type="Proteomes" id="UP000193067">
    <property type="component" value="Unassembled WGS sequence"/>
</dbReference>
<evidence type="ECO:0000313" key="2">
    <source>
        <dbReference type="Proteomes" id="UP000193067"/>
    </source>
</evidence>
<proteinExistence type="predicted"/>
<dbReference type="OrthoDB" id="2212237at2759"/>
<feature type="non-terminal residue" evidence="1">
    <location>
        <position position="1"/>
    </location>
</feature>
<organism evidence="1 2">
    <name type="scientific">Trametes coccinea (strain BRFM310)</name>
    <name type="common">Pycnoporus coccineus</name>
    <dbReference type="NCBI Taxonomy" id="1353009"/>
    <lineage>
        <taxon>Eukaryota</taxon>
        <taxon>Fungi</taxon>
        <taxon>Dikarya</taxon>
        <taxon>Basidiomycota</taxon>
        <taxon>Agaricomycotina</taxon>
        <taxon>Agaricomycetes</taxon>
        <taxon>Polyporales</taxon>
        <taxon>Polyporaceae</taxon>
        <taxon>Trametes</taxon>
    </lineage>
</organism>
<name>A0A1Y2IIG7_TRAC3</name>
<evidence type="ECO:0000313" key="1">
    <source>
        <dbReference type="EMBL" id="OSD00394.1"/>
    </source>
</evidence>
<sequence length="105" mass="12188">FHGGQRPLVDNQLAVYLRVEPDTHWPADENGTCIVVRKDRNLLTLQAIDIIYNFHVHLLNTIQDERSEGRPLWDEPLSPKRLGVFADDYGENVKRQGRLGFDYFP</sequence>
<reference evidence="1 2" key="1">
    <citation type="journal article" date="2015" name="Biotechnol. Biofuels">
        <title>Enhanced degradation of softwood versus hardwood by the white-rot fungus Pycnoporus coccineus.</title>
        <authorList>
            <person name="Couturier M."/>
            <person name="Navarro D."/>
            <person name="Chevret D."/>
            <person name="Henrissat B."/>
            <person name="Piumi F."/>
            <person name="Ruiz-Duenas F.J."/>
            <person name="Martinez A.T."/>
            <person name="Grigoriev I.V."/>
            <person name="Riley R."/>
            <person name="Lipzen A."/>
            <person name="Berrin J.G."/>
            <person name="Master E.R."/>
            <person name="Rosso M.N."/>
        </authorList>
    </citation>
    <scope>NUCLEOTIDE SEQUENCE [LARGE SCALE GENOMIC DNA]</scope>
    <source>
        <strain evidence="1 2">BRFM310</strain>
    </source>
</reference>
<dbReference type="EMBL" id="KZ084119">
    <property type="protein sequence ID" value="OSD00394.1"/>
    <property type="molecule type" value="Genomic_DNA"/>
</dbReference>
<protein>
    <submittedName>
        <fullName evidence="1">Uncharacterized protein</fullName>
    </submittedName>
</protein>
<accession>A0A1Y2IIG7</accession>
<gene>
    <name evidence="1" type="ORF">PYCCODRAFT_1371407</name>
</gene>